<evidence type="ECO:0000259" key="1">
    <source>
        <dbReference type="PROSITE" id="PS51186"/>
    </source>
</evidence>
<name>A0A6C0HTU0_9ZZZZ</name>
<dbReference type="AlphaFoldDB" id="A0A6C0HTU0"/>
<reference evidence="2" key="1">
    <citation type="journal article" date="2020" name="Nature">
        <title>Giant virus diversity and host interactions through global metagenomics.</title>
        <authorList>
            <person name="Schulz F."/>
            <person name="Roux S."/>
            <person name="Paez-Espino D."/>
            <person name="Jungbluth S."/>
            <person name="Walsh D.A."/>
            <person name="Denef V.J."/>
            <person name="McMahon K.D."/>
            <person name="Konstantinidis K.T."/>
            <person name="Eloe-Fadrosh E.A."/>
            <person name="Kyrpides N.C."/>
            <person name="Woyke T."/>
        </authorList>
    </citation>
    <scope>NUCLEOTIDE SEQUENCE</scope>
    <source>
        <strain evidence="2">GVMAG-M-3300023184-168</strain>
    </source>
</reference>
<accession>A0A6C0HTU0</accession>
<dbReference type="PROSITE" id="PS51186">
    <property type="entry name" value="GNAT"/>
    <property type="match status" value="1"/>
</dbReference>
<organism evidence="2">
    <name type="scientific">viral metagenome</name>
    <dbReference type="NCBI Taxonomy" id="1070528"/>
    <lineage>
        <taxon>unclassified sequences</taxon>
        <taxon>metagenomes</taxon>
        <taxon>organismal metagenomes</taxon>
    </lineage>
</organism>
<dbReference type="GO" id="GO:0016747">
    <property type="term" value="F:acyltransferase activity, transferring groups other than amino-acyl groups"/>
    <property type="evidence" value="ECO:0007669"/>
    <property type="project" value="InterPro"/>
</dbReference>
<protein>
    <recommendedName>
        <fullName evidence="1">N-acetyltransferase domain-containing protein</fullName>
    </recommendedName>
</protein>
<dbReference type="SUPFAM" id="SSF55729">
    <property type="entry name" value="Acyl-CoA N-acyltransferases (Nat)"/>
    <property type="match status" value="1"/>
</dbReference>
<dbReference type="InterPro" id="IPR000182">
    <property type="entry name" value="GNAT_dom"/>
</dbReference>
<proteinExistence type="predicted"/>
<dbReference type="Pfam" id="PF00583">
    <property type="entry name" value="Acetyltransf_1"/>
    <property type="match status" value="1"/>
</dbReference>
<evidence type="ECO:0000313" key="2">
    <source>
        <dbReference type="EMBL" id="QHT83894.1"/>
    </source>
</evidence>
<feature type="domain" description="N-acetyltransferase" evidence="1">
    <location>
        <begin position="1"/>
        <end position="157"/>
    </location>
</feature>
<sequence length="157" mass="18851">MWRQMTEFDLNKVHEISLAQWGTYYYKSKEVFLDKMKYYPEGCLVYEQNNHIKGYLIYYPWNDKKIPKLNKKINRTKNIKINCYYICDIVLVPELRGFKIGLNIINKIIEEQQNVCMVAPVTTQYYWKRHFGFEKTGIKCDYGLHLLRSGSGNLRFP</sequence>
<dbReference type="EMBL" id="MN740013">
    <property type="protein sequence ID" value="QHT83894.1"/>
    <property type="molecule type" value="Genomic_DNA"/>
</dbReference>
<dbReference type="Gene3D" id="3.40.630.30">
    <property type="match status" value="1"/>
</dbReference>
<dbReference type="InterPro" id="IPR016181">
    <property type="entry name" value="Acyl_CoA_acyltransferase"/>
</dbReference>